<feature type="region of interest" description="Disordered" evidence="1">
    <location>
        <begin position="137"/>
        <end position="157"/>
    </location>
</feature>
<evidence type="ECO:0000256" key="1">
    <source>
        <dbReference type="SAM" id="MobiDB-lite"/>
    </source>
</evidence>
<reference evidence="2" key="1">
    <citation type="journal article" date="2014" name="Front. Microbiol.">
        <title>High frequency of phylogenetically diverse reductive dehalogenase-homologous genes in deep subseafloor sedimentary metagenomes.</title>
        <authorList>
            <person name="Kawai M."/>
            <person name="Futagami T."/>
            <person name="Toyoda A."/>
            <person name="Takaki Y."/>
            <person name="Nishi S."/>
            <person name="Hori S."/>
            <person name="Arai W."/>
            <person name="Tsubouchi T."/>
            <person name="Morono Y."/>
            <person name="Uchiyama I."/>
            <person name="Ito T."/>
            <person name="Fujiyama A."/>
            <person name="Inagaki F."/>
            <person name="Takami H."/>
        </authorList>
    </citation>
    <scope>NUCLEOTIDE SEQUENCE</scope>
    <source>
        <strain evidence="2">Expedition CK06-06</strain>
    </source>
</reference>
<protein>
    <submittedName>
        <fullName evidence="2">Uncharacterized protein</fullName>
    </submittedName>
</protein>
<dbReference type="AlphaFoldDB" id="X0WE92"/>
<sequence>MAEKATFDGPQKIITINFGETDIIAQKDLYSAWKRWTLDVDNAKYLQAFRTVGGDVIGVGQTVSPYFFLLNGWRVRSWEGDHFLTVDGNLFVDEGGSPFIPLIGDYQVVISLVVSPQSITNTVTVTAGVLSDQDKDDITSGVWSEPSSAGGTDSMGELQRDIKTDTSLIPGTV</sequence>
<comment type="caution">
    <text evidence="2">The sequence shown here is derived from an EMBL/GenBank/DDBJ whole genome shotgun (WGS) entry which is preliminary data.</text>
</comment>
<accession>X0WE92</accession>
<name>X0WE92_9ZZZZ</name>
<dbReference type="EMBL" id="BARS01031857">
    <property type="protein sequence ID" value="GAG22873.1"/>
    <property type="molecule type" value="Genomic_DNA"/>
</dbReference>
<proteinExistence type="predicted"/>
<feature type="compositionally biased region" description="Polar residues" evidence="1">
    <location>
        <begin position="141"/>
        <end position="151"/>
    </location>
</feature>
<organism evidence="2">
    <name type="scientific">marine sediment metagenome</name>
    <dbReference type="NCBI Taxonomy" id="412755"/>
    <lineage>
        <taxon>unclassified sequences</taxon>
        <taxon>metagenomes</taxon>
        <taxon>ecological metagenomes</taxon>
    </lineage>
</organism>
<evidence type="ECO:0000313" key="2">
    <source>
        <dbReference type="EMBL" id="GAG22873.1"/>
    </source>
</evidence>
<gene>
    <name evidence="2" type="ORF">S01H1_49511</name>
</gene>